<dbReference type="PANTHER" id="PTHR23005">
    <property type="entry name" value="RETINITIS PIGMENTOSA 1 PROTEIN"/>
    <property type="match status" value="1"/>
</dbReference>
<evidence type="ECO:0000313" key="11">
    <source>
        <dbReference type="WBParaSite" id="nRc.2.0.1.t36074-RA"/>
    </source>
</evidence>
<dbReference type="InterPro" id="IPR003533">
    <property type="entry name" value="Doublecortin_dom"/>
</dbReference>
<keyword evidence="4" id="KW-0677">Repeat</keyword>
<dbReference type="GO" id="GO:0035556">
    <property type="term" value="P:intracellular signal transduction"/>
    <property type="evidence" value="ECO:0007669"/>
    <property type="project" value="InterPro"/>
</dbReference>
<evidence type="ECO:0000256" key="5">
    <source>
        <dbReference type="ARBA" id="ARBA00023273"/>
    </source>
</evidence>
<dbReference type="AlphaFoldDB" id="A0A915KDR0"/>
<dbReference type="WBParaSite" id="nRc.2.0.1.t36074-RA">
    <property type="protein sequence ID" value="nRc.2.0.1.t36074-RA"/>
    <property type="gene ID" value="nRc.2.0.1.g36074"/>
</dbReference>
<dbReference type="PROSITE" id="PS50095">
    <property type="entry name" value="PLAT"/>
    <property type="match status" value="1"/>
</dbReference>
<evidence type="ECO:0000256" key="7">
    <source>
        <dbReference type="SAM" id="MobiDB-lite"/>
    </source>
</evidence>
<dbReference type="Gene3D" id="2.60.60.20">
    <property type="entry name" value="PLAT/LH2 domain"/>
    <property type="match status" value="1"/>
</dbReference>
<dbReference type="SMART" id="SM00537">
    <property type="entry name" value="DCX"/>
    <property type="match status" value="2"/>
</dbReference>
<evidence type="ECO:0000313" key="10">
    <source>
        <dbReference type="Proteomes" id="UP000887565"/>
    </source>
</evidence>
<evidence type="ECO:0000256" key="6">
    <source>
        <dbReference type="PROSITE-ProRule" id="PRU00152"/>
    </source>
</evidence>
<keyword evidence="5" id="KW-0966">Cell projection</keyword>
<feature type="region of interest" description="Disordered" evidence="7">
    <location>
        <begin position="353"/>
        <end position="389"/>
    </location>
</feature>
<dbReference type="InterPro" id="IPR036572">
    <property type="entry name" value="Doublecortin_dom_sf"/>
</dbReference>
<feature type="domain" description="PLAT" evidence="8">
    <location>
        <begin position="401"/>
        <end position="461"/>
    </location>
</feature>
<evidence type="ECO:0000256" key="1">
    <source>
        <dbReference type="ARBA" id="ARBA00004316"/>
    </source>
</evidence>
<comment type="subcellular location">
    <subcellularLocation>
        <location evidence="1">Cell projection</location>
    </subcellularLocation>
    <subcellularLocation>
        <location evidence="2">Cytoplasm</location>
    </subcellularLocation>
</comment>
<dbReference type="SUPFAM" id="SSF89837">
    <property type="entry name" value="Doublecortin (DC)"/>
    <property type="match status" value="2"/>
</dbReference>
<dbReference type="GO" id="GO:0042461">
    <property type="term" value="P:photoreceptor cell development"/>
    <property type="evidence" value="ECO:0007669"/>
    <property type="project" value="TreeGrafter"/>
</dbReference>
<feature type="domain" description="Doublecortin" evidence="9">
    <location>
        <begin position="161"/>
        <end position="242"/>
    </location>
</feature>
<dbReference type="Proteomes" id="UP000887565">
    <property type="component" value="Unplaced"/>
</dbReference>
<dbReference type="SUPFAM" id="SSF49723">
    <property type="entry name" value="Lipase/lipooxygenase domain (PLAT/LH2 domain)"/>
    <property type="match status" value="1"/>
</dbReference>
<evidence type="ECO:0000259" key="8">
    <source>
        <dbReference type="PROSITE" id="PS50095"/>
    </source>
</evidence>
<dbReference type="PROSITE" id="PS50309">
    <property type="entry name" value="DC"/>
    <property type="match status" value="2"/>
</dbReference>
<dbReference type="PROSITE" id="PS50096">
    <property type="entry name" value="IQ"/>
    <property type="match status" value="1"/>
</dbReference>
<feature type="compositionally biased region" description="Polar residues" evidence="7">
    <location>
        <begin position="372"/>
        <end position="386"/>
    </location>
</feature>
<dbReference type="GO" id="GO:0035082">
    <property type="term" value="P:axoneme assembly"/>
    <property type="evidence" value="ECO:0007669"/>
    <property type="project" value="TreeGrafter"/>
</dbReference>
<sequence>MMGAKVRYSLAPKCDKAPNQKQWQTSNGINSYKTLAEKNGVRVPVSKARYRTMDSLLDDLNDKVPMQFGVRRLFTPRGKAEVKTLEELQHMGRYICSDSKWAVKRYAAVAEKFQQKLFSPDAHYNRRVGKSESSGSGNTSLPKAPEMQKRFRSPTNAHNIKQVVFLLNGNSSKSCRLQVRQTRSKLSFEDILNYVTDSLQVPIAKLYNKDGERIFSVEDILNGPSQFIACQKYEKFILNDNNLRLPAISNANANGNIPSTERLSRNVGKKAPNGHIPNTVSLPALSPTRKRIKKQLRTRTVSKKRKTVKASTVLDMQEESDDPDLHGHVVKIQTSIRGYLARKLHHKLKVRHKDETYEDGTENLKPSENGARITSTKEQTQTNLTEESTKHSDKQIYGIAHKYSVSVFTGNRWAAEMDADLYIILVGEISQTDKLLLKQEGEEPKFLQNQAHLKMNSLLED</sequence>
<feature type="compositionally biased region" description="Polar residues" evidence="7">
    <location>
        <begin position="131"/>
        <end position="141"/>
    </location>
</feature>
<accession>A0A915KDR0</accession>
<keyword evidence="10" id="KW-1185">Reference proteome</keyword>
<evidence type="ECO:0000256" key="2">
    <source>
        <dbReference type="ARBA" id="ARBA00004496"/>
    </source>
</evidence>
<evidence type="ECO:0000256" key="3">
    <source>
        <dbReference type="ARBA" id="ARBA00022490"/>
    </source>
</evidence>
<reference evidence="11" key="1">
    <citation type="submission" date="2022-11" db="UniProtKB">
        <authorList>
            <consortium name="WormBaseParasite"/>
        </authorList>
    </citation>
    <scope>IDENTIFICATION</scope>
</reference>
<evidence type="ECO:0000259" key="9">
    <source>
        <dbReference type="PROSITE" id="PS50309"/>
    </source>
</evidence>
<protein>
    <submittedName>
        <fullName evidence="11">Doublecortin domain-containing protein</fullName>
    </submittedName>
</protein>
<evidence type="ECO:0000256" key="4">
    <source>
        <dbReference type="ARBA" id="ARBA00022737"/>
    </source>
</evidence>
<name>A0A915KDR0_ROMCU</name>
<dbReference type="PANTHER" id="PTHR23005:SF5">
    <property type="entry name" value="NUP637, PUTATIVE-RELATED"/>
    <property type="match status" value="1"/>
</dbReference>
<organism evidence="10 11">
    <name type="scientific">Romanomermis culicivorax</name>
    <name type="common">Nematode worm</name>
    <dbReference type="NCBI Taxonomy" id="13658"/>
    <lineage>
        <taxon>Eukaryota</taxon>
        <taxon>Metazoa</taxon>
        <taxon>Ecdysozoa</taxon>
        <taxon>Nematoda</taxon>
        <taxon>Enoplea</taxon>
        <taxon>Dorylaimia</taxon>
        <taxon>Mermithida</taxon>
        <taxon>Mermithoidea</taxon>
        <taxon>Mermithidae</taxon>
        <taxon>Romanomermis</taxon>
    </lineage>
</organism>
<dbReference type="GO" id="GO:0005930">
    <property type="term" value="C:axoneme"/>
    <property type="evidence" value="ECO:0007669"/>
    <property type="project" value="TreeGrafter"/>
</dbReference>
<keyword evidence="3" id="KW-0963">Cytoplasm</keyword>
<feature type="region of interest" description="Disordered" evidence="7">
    <location>
        <begin position="124"/>
        <end position="150"/>
    </location>
</feature>
<dbReference type="Pfam" id="PF03607">
    <property type="entry name" value="DCX"/>
    <property type="match status" value="2"/>
</dbReference>
<dbReference type="InterPro" id="IPR036392">
    <property type="entry name" value="PLAT/LH2_dom_sf"/>
</dbReference>
<dbReference type="Gene3D" id="3.10.20.230">
    <property type="entry name" value="Doublecortin domain"/>
    <property type="match status" value="2"/>
</dbReference>
<comment type="caution">
    <text evidence="6">Lacks conserved residue(s) required for the propagation of feature annotation.</text>
</comment>
<dbReference type="OMA" id="RIHAPHY"/>
<feature type="domain" description="Doublecortin" evidence="9">
    <location>
        <begin position="27"/>
        <end position="100"/>
    </location>
</feature>
<proteinExistence type="predicted"/>
<dbReference type="InterPro" id="IPR001024">
    <property type="entry name" value="PLAT/LH2_dom"/>
</dbReference>